<dbReference type="InParanoid" id="A0A4V3SIZ7"/>
<evidence type="ECO:0000313" key="3">
    <source>
        <dbReference type="Proteomes" id="UP000298138"/>
    </source>
</evidence>
<sequence length="158" mass="17485">MRKRGCRNPRLSVYSQPTRQLWLATESISTANASSRPSPHPVSILSLSLSLSLHLPPSPLHLSQRHHPRPGAVSVQLPHHHPTTASLCTPQHTTSRVRERSTPTGRVIAPETRCPTSDHTSICSNESQGWKVEKARAGQQLEVPTIRIWARIIRKSAG</sequence>
<keyword evidence="3" id="KW-1185">Reference proteome</keyword>
<dbReference type="Proteomes" id="UP000298138">
    <property type="component" value="Unassembled WGS sequence"/>
</dbReference>
<evidence type="ECO:0000256" key="1">
    <source>
        <dbReference type="SAM" id="MobiDB-lite"/>
    </source>
</evidence>
<name>A0A4V3SIZ7_9PEZI</name>
<protein>
    <submittedName>
        <fullName evidence="2">Uncharacterized protein</fullName>
    </submittedName>
</protein>
<reference evidence="2 3" key="1">
    <citation type="submission" date="2019-04" db="EMBL/GenBank/DDBJ databases">
        <title>Comparative genomics and transcriptomics to analyze fruiting body development in filamentous ascomycetes.</title>
        <authorList>
            <consortium name="DOE Joint Genome Institute"/>
            <person name="Lutkenhaus R."/>
            <person name="Traeger S."/>
            <person name="Breuer J."/>
            <person name="Kuo A."/>
            <person name="Lipzen A."/>
            <person name="Pangilinan J."/>
            <person name="Dilworth D."/>
            <person name="Sandor L."/>
            <person name="Poggeler S."/>
            <person name="Barry K."/>
            <person name="Grigoriev I.V."/>
            <person name="Nowrousian M."/>
        </authorList>
    </citation>
    <scope>NUCLEOTIDE SEQUENCE [LARGE SCALE GENOMIC DNA]</scope>
    <source>
        <strain evidence="2 3">CBS 389.68</strain>
    </source>
</reference>
<dbReference type="EMBL" id="ML220117">
    <property type="protein sequence ID" value="TGZ81985.1"/>
    <property type="molecule type" value="Genomic_DNA"/>
</dbReference>
<accession>A0A4V3SIZ7</accession>
<dbReference type="AlphaFoldDB" id="A0A4V3SIZ7"/>
<feature type="region of interest" description="Disordered" evidence="1">
    <location>
        <begin position="90"/>
        <end position="120"/>
    </location>
</feature>
<evidence type="ECO:0000313" key="2">
    <source>
        <dbReference type="EMBL" id="TGZ81985.1"/>
    </source>
</evidence>
<proteinExistence type="predicted"/>
<organism evidence="2 3">
    <name type="scientific">Ascodesmis nigricans</name>
    <dbReference type="NCBI Taxonomy" id="341454"/>
    <lineage>
        <taxon>Eukaryota</taxon>
        <taxon>Fungi</taxon>
        <taxon>Dikarya</taxon>
        <taxon>Ascomycota</taxon>
        <taxon>Pezizomycotina</taxon>
        <taxon>Pezizomycetes</taxon>
        <taxon>Pezizales</taxon>
        <taxon>Ascodesmidaceae</taxon>
        <taxon>Ascodesmis</taxon>
    </lineage>
</organism>
<gene>
    <name evidence="2" type="ORF">EX30DRAFT_241742</name>
</gene>